<dbReference type="AlphaFoldDB" id="A0A0R0BBR4"/>
<dbReference type="NCBIfam" id="NF047698">
    <property type="entry name" value="PP_RS20740_fam"/>
    <property type="match status" value="1"/>
</dbReference>
<evidence type="ECO:0000313" key="2">
    <source>
        <dbReference type="Proteomes" id="UP000051757"/>
    </source>
</evidence>
<reference evidence="1 2" key="1">
    <citation type="journal article" date="2016" name="Front. Microbiol.">
        <title>Genome Sequence of Type Strains of Genus Stenotrophomonas.</title>
        <authorList>
            <person name="Patil P.P."/>
            <person name="Midha S."/>
            <person name="Kumar S."/>
            <person name="Patil P.B."/>
        </authorList>
    </citation>
    <scope>NUCLEOTIDE SEQUENCE [LARGE SCALE GENOMIC DNA]</scope>
    <source>
        <strain evidence="1 2">LMG 978</strain>
    </source>
</reference>
<dbReference type="Proteomes" id="UP000051757">
    <property type="component" value="Unassembled WGS sequence"/>
</dbReference>
<comment type="caution">
    <text evidence="1">The sequence shown here is derived from an EMBL/GenBank/DDBJ whole genome shotgun (WGS) entry which is preliminary data.</text>
</comment>
<gene>
    <name evidence="1" type="ORF">ARC23_09650</name>
</gene>
<proteinExistence type="predicted"/>
<dbReference type="EMBL" id="LLXV01000026">
    <property type="protein sequence ID" value="KRG51246.1"/>
    <property type="molecule type" value="Genomic_DNA"/>
</dbReference>
<protein>
    <submittedName>
        <fullName evidence="1">Uncharacterized protein</fullName>
    </submittedName>
</protein>
<dbReference type="InterPro" id="IPR058085">
    <property type="entry name" value="PP_RS20740-like"/>
</dbReference>
<keyword evidence="2" id="KW-1185">Reference proteome</keyword>
<sequence length="290" mass="32067">MNLSLAEVKSLEMIDERSDVILDEFSLLSRTQSVAYRRARDVGPFDVINLDLCDGFGVHQPGRENGSYYDSLSSLLALQARYDRPWLLFLTTRVDKDSVNERALEKLVEKYLNNLNDSEQFASKSSELFGILDDQTLREKMAAELGHVQVFLTGLAKWLISLALQGRPPTSVKLKSVMGYQVARKSSCADLVSLAFRFDPAHQGLPDPLGLAGRVEEQISEPVLAVSAIQRVAAMKDVDGILSGDAALLSEVTSDMADLVELARYDRNQFMRWVVGAAPNADDIEVTQVA</sequence>
<organism evidence="1 2">
    <name type="scientific">Stenotrophomonas beteli</name>
    <dbReference type="NCBI Taxonomy" id="3384461"/>
    <lineage>
        <taxon>Bacteria</taxon>
        <taxon>Pseudomonadati</taxon>
        <taxon>Pseudomonadota</taxon>
        <taxon>Gammaproteobacteria</taxon>
        <taxon>Lysobacterales</taxon>
        <taxon>Lysobacteraceae</taxon>
        <taxon>Stenotrophomonas</taxon>
        <taxon>Stenotrophomonas maltophilia group</taxon>
    </lineage>
</organism>
<evidence type="ECO:0000313" key="1">
    <source>
        <dbReference type="EMBL" id="KRG51246.1"/>
    </source>
</evidence>
<accession>A0A0R0BBR4</accession>
<name>A0A0R0BBR4_9GAMM</name>